<feature type="compositionally biased region" description="Low complexity" evidence="1">
    <location>
        <begin position="338"/>
        <end position="347"/>
    </location>
</feature>
<feature type="compositionally biased region" description="Polar residues" evidence="1">
    <location>
        <begin position="631"/>
        <end position="647"/>
    </location>
</feature>
<feature type="compositionally biased region" description="Basic residues" evidence="1">
    <location>
        <begin position="813"/>
        <end position="826"/>
    </location>
</feature>
<dbReference type="AlphaFoldDB" id="A0A8H5F9F6"/>
<accession>A0A8H5F9F6</accession>
<feature type="compositionally biased region" description="Low complexity" evidence="1">
    <location>
        <begin position="786"/>
        <end position="805"/>
    </location>
</feature>
<feature type="region of interest" description="Disordered" evidence="1">
    <location>
        <begin position="338"/>
        <end position="397"/>
    </location>
</feature>
<feature type="region of interest" description="Disordered" evidence="1">
    <location>
        <begin position="611"/>
        <end position="647"/>
    </location>
</feature>
<feature type="region of interest" description="Disordered" evidence="1">
    <location>
        <begin position="776"/>
        <end position="848"/>
    </location>
</feature>
<feature type="compositionally biased region" description="Polar residues" evidence="1">
    <location>
        <begin position="375"/>
        <end position="384"/>
    </location>
</feature>
<dbReference type="EMBL" id="JAACJJ010000003">
    <property type="protein sequence ID" value="KAF5328705.1"/>
    <property type="molecule type" value="Genomic_DNA"/>
</dbReference>
<feature type="region of interest" description="Disordered" evidence="1">
    <location>
        <begin position="425"/>
        <end position="471"/>
    </location>
</feature>
<feature type="compositionally biased region" description="Basic residues" evidence="1">
    <location>
        <begin position="358"/>
        <end position="374"/>
    </location>
</feature>
<dbReference type="OrthoDB" id="3070297at2759"/>
<gene>
    <name evidence="2" type="ORF">D9619_011713</name>
</gene>
<organism evidence="2 3">
    <name type="scientific">Psilocybe cf. subviscida</name>
    <dbReference type="NCBI Taxonomy" id="2480587"/>
    <lineage>
        <taxon>Eukaryota</taxon>
        <taxon>Fungi</taxon>
        <taxon>Dikarya</taxon>
        <taxon>Basidiomycota</taxon>
        <taxon>Agaricomycotina</taxon>
        <taxon>Agaricomycetes</taxon>
        <taxon>Agaricomycetidae</taxon>
        <taxon>Agaricales</taxon>
        <taxon>Agaricineae</taxon>
        <taxon>Strophariaceae</taxon>
        <taxon>Psilocybe</taxon>
    </lineage>
</organism>
<evidence type="ECO:0000313" key="3">
    <source>
        <dbReference type="Proteomes" id="UP000567179"/>
    </source>
</evidence>
<evidence type="ECO:0000313" key="2">
    <source>
        <dbReference type="EMBL" id="KAF5328705.1"/>
    </source>
</evidence>
<dbReference type="Proteomes" id="UP000567179">
    <property type="component" value="Unassembled WGS sequence"/>
</dbReference>
<feature type="compositionally biased region" description="Polar residues" evidence="1">
    <location>
        <begin position="309"/>
        <end position="320"/>
    </location>
</feature>
<sequence length="874" mass="93814">MLNTTSTTLPSSFPTSAIRMPSTPAYATANPINYGLQFHTPTTPTYNQNDDHLYTSIFQHMAQPGAVYDPIASPTKSGIVELASPRGRRERVNAIRPGVVAADVVPEIPQSCHGNASWNSTSEEEADTSVEASMETLEVDHFVRSDDVELSVMPGTRGSSQLLRSVSAGRNVATERRGSIHRSRTTGGKVWTNNKLSETTSSHNHTQCSAPASPTRFFGWERGWEAAKGLSAKMGGVTREEDASEASFWDLEGRTGQGRGQGETHGSVKASSTAPSAFSYGVPSQVVVRGSDEGVPGAPRKLKKRPKSASESTTGATIDTTSHHRFSASTFISTATTGTGATKASTLPSPPSSPSSPSRRRYSLSRGLLRHRRIQSVSSGTGTAENRRHSGLNDTSRIALKRSLTNFRRSVGRTLGPGLTLAVASSDSRNKVQEGEDGSRSAMGAPSAYTVSPVSEASTATPTRESSTTPRPVRPAVITIQAPTPPSSISHPFFDPSLQHKTSSSTFRSKEQETVVEIEDDTFELEREMEDEIQEMRSESGSSNNHRALERFNATLNSVMPSSSETLFARYRDDEVSPWGACVLQTRNALSSPPIPKSDWMRGPPRASFFHQGHSPPLPSTSALPDVFQEGSHSQSSPNTPRHGSTLRLSSITMGSVRSAFAGVGARMSSATSRMSVTSAAGVSMRNGQRAGAGEGTDDDGDFMDLRDPFASPPPAFGKVKTHGTVKNSNLFAPSGPKFSEDFLSVNEVQGEEEGMTTQKETVIDGNDRRRMTAWGRLPMPARQISAATSNRSSYTSTSKSSRATGKTSTVNRKQKRESREKRTRKTSALSTLSRTAAGSAGSKGDTEDVDFGLEEALLSQRLLSRLDAIAWES</sequence>
<feature type="compositionally biased region" description="Basic and acidic residues" evidence="1">
    <location>
        <begin position="428"/>
        <end position="439"/>
    </location>
</feature>
<name>A0A8H5F9F6_9AGAR</name>
<feature type="region of interest" description="Disordered" evidence="1">
    <location>
        <begin position="235"/>
        <end position="325"/>
    </location>
</feature>
<protein>
    <submittedName>
        <fullName evidence="2">Uncharacterized protein</fullName>
    </submittedName>
</protein>
<evidence type="ECO:0000256" key="1">
    <source>
        <dbReference type="SAM" id="MobiDB-lite"/>
    </source>
</evidence>
<proteinExistence type="predicted"/>
<comment type="caution">
    <text evidence="2">The sequence shown here is derived from an EMBL/GenBank/DDBJ whole genome shotgun (WGS) entry which is preliminary data.</text>
</comment>
<feature type="compositionally biased region" description="Low complexity" evidence="1">
    <location>
        <begin position="455"/>
        <end position="471"/>
    </location>
</feature>
<reference evidence="2 3" key="1">
    <citation type="journal article" date="2020" name="ISME J.">
        <title>Uncovering the hidden diversity of litter-decomposition mechanisms in mushroom-forming fungi.</title>
        <authorList>
            <person name="Floudas D."/>
            <person name="Bentzer J."/>
            <person name="Ahren D."/>
            <person name="Johansson T."/>
            <person name="Persson P."/>
            <person name="Tunlid A."/>
        </authorList>
    </citation>
    <scope>NUCLEOTIDE SEQUENCE [LARGE SCALE GENOMIC DNA]</scope>
    <source>
        <strain evidence="2 3">CBS 101986</strain>
    </source>
</reference>
<keyword evidence="3" id="KW-1185">Reference proteome</keyword>